<evidence type="ECO:0000313" key="1">
    <source>
        <dbReference type="EMBL" id="KAK7021512.1"/>
    </source>
</evidence>
<protein>
    <submittedName>
        <fullName evidence="1">Uncharacterized protein</fullName>
    </submittedName>
</protein>
<gene>
    <name evidence="1" type="ORF">R3P38DRAFT_2478204</name>
</gene>
<dbReference type="AlphaFoldDB" id="A0AAW0B815"/>
<feature type="non-terminal residue" evidence="1">
    <location>
        <position position="1"/>
    </location>
</feature>
<sequence>SSIAALKAWHIAQEAERKGSSRLHYVLAGVENLDPDSSKRPRRPPINAAMLRALSDAITLS</sequence>
<name>A0AAW0B815_9AGAR</name>
<dbReference type="EMBL" id="JAWWNJ010000038">
    <property type="protein sequence ID" value="KAK7021512.1"/>
    <property type="molecule type" value="Genomic_DNA"/>
</dbReference>
<comment type="caution">
    <text evidence="1">The sequence shown here is derived from an EMBL/GenBank/DDBJ whole genome shotgun (WGS) entry which is preliminary data.</text>
</comment>
<evidence type="ECO:0000313" key="2">
    <source>
        <dbReference type="Proteomes" id="UP001362999"/>
    </source>
</evidence>
<reference evidence="1 2" key="1">
    <citation type="journal article" date="2024" name="J Genomics">
        <title>Draft genome sequencing and assembly of Favolaschia claudopus CIRM-BRFM 2984 isolated from oak limbs.</title>
        <authorList>
            <person name="Navarro D."/>
            <person name="Drula E."/>
            <person name="Chaduli D."/>
            <person name="Cazenave R."/>
            <person name="Ahrendt S."/>
            <person name="Wang J."/>
            <person name="Lipzen A."/>
            <person name="Daum C."/>
            <person name="Barry K."/>
            <person name="Grigoriev I.V."/>
            <person name="Favel A."/>
            <person name="Rosso M.N."/>
            <person name="Martin F."/>
        </authorList>
    </citation>
    <scope>NUCLEOTIDE SEQUENCE [LARGE SCALE GENOMIC DNA]</scope>
    <source>
        <strain evidence="1 2">CIRM-BRFM 2984</strain>
    </source>
</reference>
<organism evidence="1 2">
    <name type="scientific">Favolaschia claudopus</name>
    <dbReference type="NCBI Taxonomy" id="2862362"/>
    <lineage>
        <taxon>Eukaryota</taxon>
        <taxon>Fungi</taxon>
        <taxon>Dikarya</taxon>
        <taxon>Basidiomycota</taxon>
        <taxon>Agaricomycotina</taxon>
        <taxon>Agaricomycetes</taxon>
        <taxon>Agaricomycetidae</taxon>
        <taxon>Agaricales</taxon>
        <taxon>Marasmiineae</taxon>
        <taxon>Mycenaceae</taxon>
        <taxon>Favolaschia</taxon>
    </lineage>
</organism>
<keyword evidence="2" id="KW-1185">Reference proteome</keyword>
<proteinExistence type="predicted"/>
<accession>A0AAW0B815</accession>
<dbReference type="Proteomes" id="UP001362999">
    <property type="component" value="Unassembled WGS sequence"/>
</dbReference>
<feature type="non-terminal residue" evidence="1">
    <location>
        <position position="61"/>
    </location>
</feature>